<feature type="domain" description="4Fe-4S ferredoxin-type" evidence="5">
    <location>
        <begin position="194"/>
        <end position="224"/>
    </location>
</feature>
<feature type="domain" description="Flavodoxin-like" evidence="4">
    <location>
        <begin position="6"/>
        <end position="155"/>
    </location>
</feature>
<dbReference type="InterPro" id="IPR026816">
    <property type="entry name" value="Flavodoxin_dom"/>
</dbReference>
<dbReference type="Pfam" id="PF13187">
    <property type="entry name" value="Fer4_9"/>
    <property type="match status" value="1"/>
</dbReference>
<evidence type="ECO:0000256" key="1">
    <source>
        <dbReference type="ARBA" id="ARBA00022723"/>
    </source>
</evidence>
<keyword evidence="7" id="KW-1185">Reference proteome</keyword>
<gene>
    <name evidence="6" type="ORF">H8717_11820</name>
</gene>
<evidence type="ECO:0000313" key="6">
    <source>
        <dbReference type="EMBL" id="MBC8577091.1"/>
    </source>
</evidence>
<comment type="caution">
    <text evidence="6">The sequence shown here is derived from an EMBL/GenBank/DDBJ whole genome shotgun (WGS) entry which is preliminary data.</text>
</comment>
<dbReference type="RefSeq" id="WP_262400556.1">
    <property type="nucleotide sequence ID" value="NZ_JACRTB010000021.1"/>
</dbReference>
<dbReference type="EMBL" id="JACRTB010000021">
    <property type="protein sequence ID" value="MBC8577091.1"/>
    <property type="molecule type" value="Genomic_DNA"/>
</dbReference>
<keyword evidence="3" id="KW-0411">Iron-sulfur</keyword>
<dbReference type="NCBIfam" id="NF038196">
    <property type="entry name" value="ferrodoxin_EFR1"/>
    <property type="match status" value="1"/>
</dbReference>
<feature type="domain" description="4Fe-4S ferredoxin-type" evidence="5">
    <location>
        <begin position="228"/>
        <end position="251"/>
    </location>
</feature>
<evidence type="ECO:0000256" key="2">
    <source>
        <dbReference type="ARBA" id="ARBA00023004"/>
    </source>
</evidence>
<keyword evidence="2" id="KW-0408">Iron</keyword>
<accession>A0ABR7NKZ9</accession>
<dbReference type="PANTHER" id="PTHR43122:SF1">
    <property type="entry name" value="IRON-SULFUR-BINDING PROTEIN"/>
    <property type="match status" value="1"/>
</dbReference>
<reference evidence="6 7" key="1">
    <citation type="submission" date="2020-08" db="EMBL/GenBank/DDBJ databases">
        <title>Genome public.</title>
        <authorList>
            <person name="Liu C."/>
            <person name="Sun Q."/>
        </authorList>
    </citation>
    <scope>NUCLEOTIDE SEQUENCE [LARGE SCALE GENOMIC DNA]</scope>
    <source>
        <strain evidence="6 7">BX1</strain>
    </source>
</reference>
<evidence type="ECO:0000259" key="5">
    <source>
        <dbReference type="PROSITE" id="PS51379"/>
    </source>
</evidence>
<dbReference type="PROSITE" id="PS50902">
    <property type="entry name" value="FLAVODOXIN_LIKE"/>
    <property type="match status" value="1"/>
</dbReference>
<dbReference type="Gene3D" id="3.40.50.360">
    <property type="match status" value="1"/>
</dbReference>
<evidence type="ECO:0000313" key="7">
    <source>
        <dbReference type="Proteomes" id="UP000658131"/>
    </source>
</evidence>
<dbReference type="InterPro" id="IPR047964">
    <property type="entry name" value="EFR1-like"/>
</dbReference>
<dbReference type="SUPFAM" id="SSF54862">
    <property type="entry name" value="4Fe-4S ferredoxins"/>
    <property type="match status" value="1"/>
</dbReference>
<dbReference type="PROSITE" id="PS51379">
    <property type="entry name" value="4FE4S_FER_2"/>
    <property type="match status" value="2"/>
</dbReference>
<dbReference type="InterPro" id="IPR029039">
    <property type="entry name" value="Flavoprotein-like_sf"/>
</dbReference>
<dbReference type="InterPro" id="IPR017896">
    <property type="entry name" value="4Fe4S_Fe-S-bd"/>
</dbReference>
<name>A0ABR7NKZ9_9FIRM</name>
<dbReference type="Gene3D" id="3.30.70.20">
    <property type="match status" value="1"/>
</dbReference>
<dbReference type="Proteomes" id="UP000658131">
    <property type="component" value="Unassembled WGS sequence"/>
</dbReference>
<dbReference type="InterPro" id="IPR017900">
    <property type="entry name" value="4Fe4S_Fe_S_CS"/>
</dbReference>
<dbReference type="PANTHER" id="PTHR43122">
    <property type="entry name" value="FERREDOXIN SUBUNIT OF PYRUVATE:FLAVODOXIN OXIDOREDUCTASE-RELATED"/>
    <property type="match status" value="1"/>
</dbReference>
<sequence>MKIKKLYAVYFSATGTTEKIVRRIADGAGAVLGLAAETVDFTLPAARKEHYSFEEGDLVIFGVPVYAGRVPNLLLPFVQSGFSGGGALAVPVVLYGNRNYDDGLIELRNTLEADGFHTVAGAAFIGEHSFSYTLAAHRPDEQDLAVADRFARQLAEKAAALPAAPSEPAHVNGCDPIRPYYTPRDRKGNPVNILKVKPKTSDACVKCGLCVKKCPMGAIDPADPSNVPGICIKCGACVKKCPKGAKYYDDEKYLYHQHELEEGFARRAEPETFLG</sequence>
<protein>
    <submittedName>
        <fullName evidence="6">4Fe-4S binding protein</fullName>
    </submittedName>
</protein>
<dbReference type="InterPro" id="IPR008254">
    <property type="entry name" value="Flavodoxin/NO_synth"/>
</dbReference>
<dbReference type="SUPFAM" id="SSF52218">
    <property type="entry name" value="Flavoproteins"/>
    <property type="match status" value="1"/>
</dbReference>
<proteinExistence type="predicted"/>
<evidence type="ECO:0000259" key="4">
    <source>
        <dbReference type="PROSITE" id="PS50902"/>
    </source>
</evidence>
<dbReference type="PROSITE" id="PS00198">
    <property type="entry name" value="4FE4S_FER_1"/>
    <property type="match status" value="1"/>
</dbReference>
<keyword evidence="1" id="KW-0479">Metal-binding</keyword>
<organism evidence="6 7">
    <name type="scientific">Yanshouia hominis</name>
    <dbReference type="NCBI Taxonomy" id="2763673"/>
    <lineage>
        <taxon>Bacteria</taxon>
        <taxon>Bacillati</taxon>
        <taxon>Bacillota</taxon>
        <taxon>Clostridia</taxon>
        <taxon>Eubacteriales</taxon>
        <taxon>Oscillospiraceae</taxon>
        <taxon>Yanshouia</taxon>
    </lineage>
</organism>
<evidence type="ECO:0000256" key="3">
    <source>
        <dbReference type="ARBA" id="ARBA00023014"/>
    </source>
</evidence>
<dbReference type="Pfam" id="PF12724">
    <property type="entry name" value="Flavodoxin_5"/>
    <property type="match status" value="1"/>
</dbReference>